<organism evidence="1">
    <name type="scientific">Siphoviridae sp. ctwHj1</name>
    <dbReference type="NCBI Taxonomy" id="2825727"/>
    <lineage>
        <taxon>Viruses</taxon>
        <taxon>Duplodnaviria</taxon>
        <taxon>Heunggongvirae</taxon>
        <taxon>Uroviricota</taxon>
        <taxon>Caudoviricetes</taxon>
    </lineage>
</organism>
<sequence>MRKCAKLDFESTFFLTNISDAAWNRAFPVIFEAISREQKKVPASRLRAWFNTILYLSFSYRPWKKVKDHKQVEALYRRLKSRSVLGILQRIAHKPYPLEIKRPVKRKEERRKRKCSACPRCGEDSMRCYSSHIRGSCRVRNYRCTNCGHISVWIDNGNAQWWRNPYPEFRNNAQH</sequence>
<reference evidence="1" key="1">
    <citation type="journal article" date="2021" name="Proc. Natl. Acad. Sci. U.S.A.">
        <title>A Catalog of Tens of Thousands of Viruses from Human Metagenomes Reveals Hidden Associations with Chronic Diseases.</title>
        <authorList>
            <person name="Tisza M.J."/>
            <person name="Buck C.B."/>
        </authorList>
    </citation>
    <scope>NUCLEOTIDE SEQUENCE</scope>
    <source>
        <strain evidence="1">CtwHj1</strain>
    </source>
</reference>
<protein>
    <submittedName>
        <fullName evidence="1">Transcription factor IIS-like protein</fullName>
    </submittedName>
</protein>
<accession>A0A8S5U664</accession>
<proteinExistence type="predicted"/>
<dbReference type="EMBL" id="BK016018">
    <property type="protein sequence ID" value="DAF89946.1"/>
    <property type="molecule type" value="Genomic_DNA"/>
</dbReference>
<evidence type="ECO:0000313" key="1">
    <source>
        <dbReference type="EMBL" id="DAF89946.1"/>
    </source>
</evidence>
<name>A0A8S5U664_9CAUD</name>